<sequence length="321" mass="36174">MVTIKDVARISGYSPSTVSRVINHSGYVSIKTNKKIKQVMKQLDYVPNAIAQDLSKGKTHKIGVVLPHLRHSYFSQMLLGIMDAALQTEYSVTLLPSEYDSNLEMHYLEQLKRKEYDGLIFTSRGISLSQLTQYTKYGPIVCCENPGNKHLTAAFSDRKAAYIQAFTWLKDHSIAKIVFLFSRPATVSMTTQLTLDWFAQVYGHFPANKHIITNVTTPQDGYRAAQTIAMKDNTVQYFFTNGDDIAAAVRQYYVDQHLPVPGLIGQNGQVASVTLNIPTINHHYAQIGRQAFKLVVSPELKNQKIKIKADFVLNNQLFKNL</sequence>
<dbReference type="PANTHER" id="PTHR30146">
    <property type="entry name" value="LACI-RELATED TRANSCRIPTIONAL REPRESSOR"/>
    <property type="match status" value="1"/>
</dbReference>
<reference evidence="5 6" key="1">
    <citation type="submission" date="2018-07" db="EMBL/GenBank/DDBJ databases">
        <title>Genome sequences of six Lactobacillus spp. isolated from bumble bee guts.</title>
        <authorList>
            <person name="Motta E.V.S."/>
            <person name="Moran N.A."/>
        </authorList>
    </citation>
    <scope>NUCLEOTIDE SEQUENCE [LARGE SCALE GENOMIC DNA]</scope>
    <source>
        <strain evidence="5 6">BI-1.1</strain>
    </source>
</reference>
<keyword evidence="1" id="KW-0805">Transcription regulation</keyword>
<dbReference type="Pfam" id="PF00532">
    <property type="entry name" value="Peripla_BP_1"/>
    <property type="match status" value="1"/>
</dbReference>
<dbReference type="InterPro" id="IPR010982">
    <property type="entry name" value="Lambda_DNA-bd_dom_sf"/>
</dbReference>
<name>A0A3R6WAN8_9LACO</name>
<keyword evidence="2" id="KW-0238">DNA-binding</keyword>
<dbReference type="InterPro" id="IPR000843">
    <property type="entry name" value="HTH_LacI"/>
</dbReference>
<proteinExistence type="predicted"/>
<evidence type="ECO:0000259" key="4">
    <source>
        <dbReference type="PROSITE" id="PS50932"/>
    </source>
</evidence>
<feature type="domain" description="HTH lacI-type" evidence="4">
    <location>
        <begin position="2"/>
        <end position="56"/>
    </location>
</feature>
<dbReference type="PROSITE" id="PS50932">
    <property type="entry name" value="HTH_LACI_2"/>
    <property type="match status" value="1"/>
</dbReference>
<evidence type="ECO:0000256" key="3">
    <source>
        <dbReference type="ARBA" id="ARBA00023163"/>
    </source>
</evidence>
<keyword evidence="3" id="KW-0804">Transcription</keyword>
<dbReference type="InterPro" id="IPR001761">
    <property type="entry name" value="Peripla_BP/Lac1_sug-bd_dom"/>
</dbReference>
<dbReference type="CDD" id="cd06286">
    <property type="entry name" value="PBP1_CcpB-like"/>
    <property type="match status" value="1"/>
</dbReference>
<protein>
    <submittedName>
        <fullName evidence="5">LacI family transcriptional regulator</fullName>
    </submittedName>
</protein>
<evidence type="ECO:0000313" key="5">
    <source>
        <dbReference type="EMBL" id="RHW51237.1"/>
    </source>
</evidence>
<accession>A0A3R6WAN8</accession>
<dbReference type="Pfam" id="PF00356">
    <property type="entry name" value="LacI"/>
    <property type="match status" value="1"/>
</dbReference>
<dbReference type="CDD" id="cd01392">
    <property type="entry name" value="HTH_LacI"/>
    <property type="match status" value="1"/>
</dbReference>
<dbReference type="RefSeq" id="WP_118900718.1">
    <property type="nucleotide sequence ID" value="NZ_QOCR01000002.1"/>
</dbReference>
<dbReference type="EMBL" id="QOCR01000002">
    <property type="protein sequence ID" value="RHW51237.1"/>
    <property type="molecule type" value="Genomic_DNA"/>
</dbReference>
<dbReference type="Gene3D" id="1.10.260.40">
    <property type="entry name" value="lambda repressor-like DNA-binding domains"/>
    <property type="match status" value="1"/>
</dbReference>
<dbReference type="SMART" id="SM00354">
    <property type="entry name" value="HTH_LACI"/>
    <property type="match status" value="1"/>
</dbReference>
<dbReference type="InterPro" id="IPR028082">
    <property type="entry name" value="Peripla_BP_I"/>
</dbReference>
<dbReference type="GO" id="GO:0003700">
    <property type="term" value="F:DNA-binding transcription factor activity"/>
    <property type="evidence" value="ECO:0007669"/>
    <property type="project" value="TreeGrafter"/>
</dbReference>
<dbReference type="Gene3D" id="3.40.50.2300">
    <property type="match status" value="2"/>
</dbReference>
<evidence type="ECO:0000313" key="6">
    <source>
        <dbReference type="Proteomes" id="UP000284109"/>
    </source>
</evidence>
<dbReference type="Proteomes" id="UP000284109">
    <property type="component" value="Unassembled WGS sequence"/>
</dbReference>
<dbReference type="GO" id="GO:0000976">
    <property type="term" value="F:transcription cis-regulatory region binding"/>
    <property type="evidence" value="ECO:0007669"/>
    <property type="project" value="TreeGrafter"/>
</dbReference>
<dbReference type="AlphaFoldDB" id="A0A3R6WAN8"/>
<keyword evidence="6" id="KW-1185">Reference proteome</keyword>
<dbReference type="OrthoDB" id="9798934at2"/>
<dbReference type="SUPFAM" id="SSF53822">
    <property type="entry name" value="Periplasmic binding protein-like I"/>
    <property type="match status" value="1"/>
</dbReference>
<evidence type="ECO:0000256" key="1">
    <source>
        <dbReference type="ARBA" id="ARBA00023015"/>
    </source>
</evidence>
<organism evidence="5 6">
    <name type="scientific">Bombilactobacillus bombi</name>
    <dbReference type="NCBI Taxonomy" id="1303590"/>
    <lineage>
        <taxon>Bacteria</taxon>
        <taxon>Bacillati</taxon>
        <taxon>Bacillota</taxon>
        <taxon>Bacilli</taxon>
        <taxon>Lactobacillales</taxon>
        <taxon>Lactobacillaceae</taxon>
        <taxon>Bombilactobacillus</taxon>
    </lineage>
</organism>
<dbReference type="PANTHER" id="PTHR30146:SF105">
    <property type="entry name" value="CATABOLITE CONTROL PROTEIN B"/>
    <property type="match status" value="1"/>
</dbReference>
<evidence type="ECO:0000256" key="2">
    <source>
        <dbReference type="ARBA" id="ARBA00023125"/>
    </source>
</evidence>
<comment type="caution">
    <text evidence="5">The sequence shown here is derived from an EMBL/GenBank/DDBJ whole genome shotgun (WGS) entry which is preliminary data.</text>
</comment>
<dbReference type="SUPFAM" id="SSF47413">
    <property type="entry name" value="lambda repressor-like DNA-binding domains"/>
    <property type="match status" value="1"/>
</dbReference>
<gene>
    <name evidence="5" type="ORF">DS831_04230</name>
</gene>